<evidence type="ECO:0000313" key="1">
    <source>
        <dbReference type="EMBL" id="KAL1541587.1"/>
    </source>
</evidence>
<reference evidence="1 2" key="1">
    <citation type="submission" date="2024-06" db="EMBL/GenBank/DDBJ databases">
        <title>A chromosome level genome sequence of Diviner's sage (Salvia divinorum).</title>
        <authorList>
            <person name="Ford S.A."/>
            <person name="Ro D.-K."/>
            <person name="Ness R.W."/>
            <person name="Phillips M.A."/>
        </authorList>
    </citation>
    <scope>NUCLEOTIDE SEQUENCE [LARGE SCALE GENOMIC DNA]</scope>
    <source>
        <strain evidence="1">SAF-2024a</strain>
        <tissue evidence="1">Leaf</tissue>
    </source>
</reference>
<organism evidence="1 2">
    <name type="scientific">Salvia divinorum</name>
    <name type="common">Maria pastora</name>
    <name type="synonym">Diviner's sage</name>
    <dbReference type="NCBI Taxonomy" id="28513"/>
    <lineage>
        <taxon>Eukaryota</taxon>
        <taxon>Viridiplantae</taxon>
        <taxon>Streptophyta</taxon>
        <taxon>Embryophyta</taxon>
        <taxon>Tracheophyta</taxon>
        <taxon>Spermatophyta</taxon>
        <taxon>Magnoliopsida</taxon>
        <taxon>eudicotyledons</taxon>
        <taxon>Gunneridae</taxon>
        <taxon>Pentapetalae</taxon>
        <taxon>asterids</taxon>
        <taxon>lamiids</taxon>
        <taxon>Lamiales</taxon>
        <taxon>Lamiaceae</taxon>
        <taxon>Nepetoideae</taxon>
        <taxon>Mentheae</taxon>
        <taxon>Salviinae</taxon>
        <taxon>Salvia</taxon>
        <taxon>Salvia subgen. Calosphace</taxon>
    </lineage>
</organism>
<comment type="caution">
    <text evidence="1">The sequence shown here is derived from an EMBL/GenBank/DDBJ whole genome shotgun (WGS) entry which is preliminary data.</text>
</comment>
<sequence length="72" mass="8148">MFTLQLVDSFIEGPPQFHFCSHELIKFVKKIGDSFWQDNLCLDCVVPANSIFVESAGSHWEKGKVLGVLNFC</sequence>
<accession>A0ABD1GBV7</accession>
<gene>
    <name evidence="1" type="ORF">AAHA92_25788</name>
</gene>
<name>A0ABD1GBV7_SALDI</name>
<dbReference type="Proteomes" id="UP001567538">
    <property type="component" value="Unassembled WGS sequence"/>
</dbReference>
<dbReference type="AlphaFoldDB" id="A0ABD1GBV7"/>
<keyword evidence="2" id="KW-1185">Reference proteome</keyword>
<protein>
    <submittedName>
        <fullName evidence="1">Uncharacterized protein</fullName>
    </submittedName>
</protein>
<evidence type="ECO:0000313" key="2">
    <source>
        <dbReference type="Proteomes" id="UP001567538"/>
    </source>
</evidence>
<dbReference type="EMBL" id="JBEAFC010000009">
    <property type="protein sequence ID" value="KAL1541587.1"/>
    <property type="molecule type" value="Genomic_DNA"/>
</dbReference>
<proteinExistence type="predicted"/>